<comment type="caution">
    <text evidence="2">The sequence shown here is derived from an EMBL/GenBank/DDBJ whole genome shotgun (WGS) entry which is preliminary data.</text>
</comment>
<protein>
    <submittedName>
        <fullName evidence="2">Uncharacterized protein</fullName>
    </submittedName>
</protein>
<evidence type="ECO:0000256" key="1">
    <source>
        <dbReference type="SAM" id="MobiDB-lite"/>
    </source>
</evidence>
<accession>A0A9P0YPX5</accession>
<dbReference type="Proteomes" id="UP001152484">
    <property type="component" value="Unassembled WGS sequence"/>
</dbReference>
<feature type="compositionally biased region" description="Gly residues" evidence="1">
    <location>
        <begin position="73"/>
        <end position="85"/>
    </location>
</feature>
<dbReference type="EMBL" id="CAMAPE010000006">
    <property type="protein sequence ID" value="CAH9071117.1"/>
    <property type="molecule type" value="Genomic_DNA"/>
</dbReference>
<keyword evidence="3" id="KW-1185">Reference proteome</keyword>
<evidence type="ECO:0000313" key="3">
    <source>
        <dbReference type="Proteomes" id="UP001152484"/>
    </source>
</evidence>
<reference evidence="2" key="1">
    <citation type="submission" date="2022-07" db="EMBL/GenBank/DDBJ databases">
        <authorList>
            <person name="Macas J."/>
            <person name="Novak P."/>
            <person name="Neumann P."/>
        </authorList>
    </citation>
    <scope>NUCLEOTIDE SEQUENCE</scope>
</reference>
<dbReference type="AlphaFoldDB" id="A0A9P0YPX5"/>
<sequence length="134" mass="14467">MLAGIQQLNLNQTAMNTRIEDLYSAYQRVEDDQRRAFGPMYAYFDQQGYFSHMPTPVQHATWYDPSHWGNFGGSSSGGGGQAGGDGVDRDFGGGDGGYGGSSDTNDEEYPYTGDFHDSYYGQGGFFDGGDAGGH</sequence>
<gene>
    <name evidence="2" type="ORF">CEURO_LOCUS3909</name>
</gene>
<proteinExistence type="predicted"/>
<feature type="region of interest" description="Disordered" evidence="1">
    <location>
        <begin position="73"/>
        <end position="113"/>
    </location>
</feature>
<name>A0A9P0YPX5_CUSEU</name>
<evidence type="ECO:0000313" key="2">
    <source>
        <dbReference type="EMBL" id="CAH9071117.1"/>
    </source>
</evidence>
<organism evidence="2 3">
    <name type="scientific">Cuscuta europaea</name>
    <name type="common">European dodder</name>
    <dbReference type="NCBI Taxonomy" id="41803"/>
    <lineage>
        <taxon>Eukaryota</taxon>
        <taxon>Viridiplantae</taxon>
        <taxon>Streptophyta</taxon>
        <taxon>Embryophyta</taxon>
        <taxon>Tracheophyta</taxon>
        <taxon>Spermatophyta</taxon>
        <taxon>Magnoliopsida</taxon>
        <taxon>eudicotyledons</taxon>
        <taxon>Gunneridae</taxon>
        <taxon>Pentapetalae</taxon>
        <taxon>asterids</taxon>
        <taxon>lamiids</taxon>
        <taxon>Solanales</taxon>
        <taxon>Convolvulaceae</taxon>
        <taxon>Cuscuteae</taxon>
        <taxon>Cuscuta</taxon>
        <taxon>Cuscuta subgen. Cuscuta</taxon>
    </lineage>
</organism>